<dbReference type="InterPro" id="IPR012337">
    <property type="entry name" value="RNaseH-like_sf"/>
</dbReference>
<sequence length="605" mass="69625">MCFESVVCRTSSVKCHYESNHSWLLGKSEDEQKEHISRELKKAISQSSSFVNFVKSSSNLVAASFEVSKIIAKHGKPLSDGDYIKEAMLECASYLFEDFQNKDKVIQRINDLPISRNTVKARVMKLHGNIQDQVKKDINACQAYSICLDESTDVTSSARLAIIAKYSKGNEIHEELIKLATLPTTTTGADICQTVVTELRNAGVDIKKIVSITTDGAPSMTGKDTGFVILFTGHVGHPLITFHCIVHQQALCSKNGLKELEDIMKCVTKTVNFITACALNKRKFEQLLNEVQSSYSGLLMYNNVRWLSRGHVLERFVECLNEIRIFMDDNKQNCSELTNVDWLIRLMFFTDFSSHLNELYTKLQGFGKSVDQAFDVLTAFEKKLKIYKRDIEKEEFKYFNRLKKFYDDLKVHDTAGKDFQKRLFLEIIDTTAEQFSLRFEQFRKFEYTSKFIKYPDTVDFETLDLTMFSWMGLHDFEMQLVEFQSSAIWRQKFIDLRIRLELIERERLNGSLEPQILAENEILQVWNDQPKTFNSLIKVATSILSIFSSTYSCESLFSTMNYIKSDARSCLTDELRAACVTLKNTRYTPDIKLLSSPHNSRSRTE</sequence>
<dbReference type="Proteomes" id="UP001165740">
    <property type="component" value="Chromosome 17"/>
</dbReference>
<dbReference type="OMA" id="DGDFIKM"/>
<accession>A0A9W2ZB62</accession>
<dbReference type="GO" id="GO:0046983">
    <property type="term" value="F:protein dimerization activity"/>
    <property type="evidence" value="ECO:0007669"/>
    <property type="project" value="InterPro"/>
</dbReference>
<dbReference type="GeneID" id="129923736"/>
<keyword evidence="2" id="KW-1185">Reference proteome</keyword>
<dbReference type="InterPro" id="IPR008906">
    <property type="entry name" value="HATC_C_dom"/>
</dbReference>
<evidence type="ECO:0000313" key="3">
    <source>
        <dbReference type="RefSeq" id="XP_055872202.1"/>
    </source>
</evidence>
<dbReference type="Pfam" id="PF05699">
    <property type="entry name" value="Dimer_Tnp_hAT"/>
    <property type="match status" value="1"/>
</dbReference>
<gene>
    <name evidence="3" type="primary">LOC129923736</name>
</gene>
<organism evidence="2 3">
    <name type="scientific">Biomphalaria glabrata</name>
    <name type="common">Bloodfluke planorb</name>
    <name type="synonym">Freshwater snail</name>
    <dbReference type="NCBI Taxonomy" id="6526"/>
    <lineage>
        <taxon>Eukaryota</taxon>
        <taxon>Metazoa</taxon>
        <taxon>Spiralia</taxon>
        <taxon>Lophotrochozoa</taxon>
        <taxon>Mollusca</taxon>
        <taxon>Gastropoda</taxon>
        <taxon>Heterobranchia</taxon>
        <taxon>Euthyneura</taxon>
        <taxon>Panpulmonata</taxon>
        <taxon>Hygrophila</taxon>
        <taxon>Lymnaeoidea</taxon>
        <taxon>Planorbidae</taxon>
        <taxon>Biomphalaria</taxon>
    </lineage>
</organism>
<proteinExistence type="predicted"/>
<dbReference type="PANTHER" id="PTHR45913">
    <property type="entry name" value="EPM2A-INTERACTING PROTEIN 1"/>
    <property type="match status" value="1"/>
</dbReference>
<feature type="domain" description="HAT C-terminal dimerisation" evidence="1">
    <location>
        <begin position="519"/>
        <end position="583"/>
    </location>
</feature>
<protein>
    <submittedName>
        <fullName evidence="3">General transcription factor II-I repeat domain-containing protein 2A-like</fullName>
    </submittedName>
</protein>
<dbReference type="OrthoDB" id="6611647at2759"/>
<evidence type="ECO:0000259" key="1">
    <source>
        <dbReference type="Pfam" id="PF05699"/>
    </source>
</evidence>
<dbReference type="AlphaFoldDB" id="A0A9W2ZB62"/>
<dbReference type="SUPFAM" id="SSF53098">
    <property type="entry name" value="Ribonuclease H-like"/>
    <property type="match status" value="1"/>
</dbReference>
<name>A0A9W2ZB62_BIOGL</name>
<evidence type="ECO:0000313" key="2">
    <source>
        <dbReference type="Proteomes" id="UP001165740"/>
    </source>
</evidence>
<dbReference type="PANTHER" id="PTHR45913:SF10">
    <property type="entry name" value="DUF4371 DOMAIN-CONTAINING PROTEIN"/>
    <property type="match status" value="1"/>
</dbReference>
<dbReference type="RefSeq" id="XP_055872202.1">
    <property type="nucleotide sequence ID" value="XM_056016227.1"/>
</dbReference>
<reference evidence="3" key="1">
    <citation type="submission" date="2025-08" db="UniProtKB">
        <authorList>
            <consortium name="RefSeq"/>
        </authorList>
    </citation>
    <scope>IDENTIFICATION</scope>
</reference>